<organism evidence="2 3">
    <name type="scientific">Aphanomyces astaci</name>
    <name type="common">Crayfish plague agent</name>
    <dbReference type="NCBI Taxonomy" id="112090"/>
    <lineage>
        <taxon>Eukaryota</taxon>
        <taxon>Sar</taxon>
        <taxon>Stramenopiles</taxon>
        <taxon>Oomycota</taxon>
        <taxon>Saprolegniomycetes</taxon>
        <taxon>Saprolegniales</taxon>
        <taxon>Verrucalvaceae</taxon>
        <taxon>Aphanomyces</taxon>
    </lineage>
</organism>
<evidence type="ECO:0000313" key="3">
    <source>
        <dbReference type="Proteomes" id="UP000265427"/>
    </source>
</evidence>
<sequence>MAPLSMRKNESDAVESAEVAFADELDDDGRDVVDEFNACASSSTDVGSFVGMDEMIATAVGGSVGVVRIGLTLMGIEGMVIMGVLVAGTMGGREGGMVAAAVVGRGADVVTGDVGGNDVVDGRSVVTGATVLGGTVVVTVGGDVVVVFAVTRPTTDHEDGYNDIGGGDTYRDQGSQSI</sequence>
<dbReference type="EMBL" id="QUSZ01008012">
    <property type="protein sequence ID" value="RHY01062.1"/>
    <property type="molecule type" value="Genomic_DNA"/>
</dbReference>
<proteinExistence type="predicted"/>
<name>A0A397A0F3_APHAT</name>
<dbReference type="AlphaFoldDB" id="A0A397A0F3"/>
<protein>
    <submittedName>
        <fullName evidence="2">Uncharacterized protein</fullName>
    </submittedName>
</protein>
<evidence type="ECO:0000313" key="2">
    <source>
        <dbReference type="EMBL" id="RHY01062.1"/>
    </source>
</evidence>
<gene>
    <name evidence="2" type="ORF">DYB36_012841</name>
</gene>
<dbReference type="Proteomes" id="UP000265427">
    <property type="component" value="Unassembled WGS sequence"/>
</dbReference>
<reference evidence="2 3" key="1">
    <citation type="submission" date="2018-08" db="EMBL/GenBank/DDBJ databases">
        <title>Aphanomyces genome sequencing and annotation.</title>
        <authorList>
            <person name="Minardi D."/>
            <person name="Oidtmann B."/>
            <person name="Van Der Giezen M."/>
            <person name="Studholme D.J."/>
        </authorList>
    </citation>
    <scope>NUCLEOTIDE SEQUENCE [LARGE SCALE GENOMIC DNA]</scope>
    <source>
        <strain evidence="2 3">Kv</strain>
    </source>
</reference>
<comment type="caution">
    <text evidence="2">The sequence shown here is derived from an EMBL/GenBank/DDBJ whole genome shotgun (WGS) entry which is preliminary data.</text>
</comment>
<feature type="region of interest" description="Disordered" evidence="1">
    <location>
        <begin position="158"/>
        <end position="178"/>
    </location>
</feature>
<evidence type="ECO:0000256" key="1">
    <source>
        <dbReference type="SAM" id="MobiDB-lite"/>
    </source>
</evidence>
<accession>A0A397A0F3</accession>